<dbReference type="EMBL" id="FNKH01000002">
    <property type="protein sequence ID" value="SDQ56023.1"/>
    <property type="molecule type" value="Genomic_DNA"/>
</dbReference>
<protein>
    <recommendedName>
        <fullName evidence="1">Acyclic terpene utilisation N-terminal domain-containing protein</fullName>
    </recommendedName>
</protein>
<dbReference type="STRING" id="37928.SAMN04489742_1597"/>
<dbReference type="InterPro" id="IPR010839">
    <property type="entry name" value="AtuA_N"/>
</dbReference>
<dbReference type="Pfam" id="PF07287">
    <property type="entry name" value="AtuA"/>
    <property type="match status" value="1"/>
</dbReference>
<sequence>MTVSYLSPVGMLGGGFTPEYFETAVRERPLDFVAVDSGSTDGGANNLGEDKFFFSRDAVKRDLRLLLIETRRKDIPLLVGSCGGSGGNWNLNWMWEIVEEVAREEGLSFTAALIPAEPDREVLIGKLRDGRIRELDPAPEITEDTFRDTHRIVAMMGAEPFQKALEGGADVVLAGRASDAALMAAIPLMKGVDAGLAWHAAKIAECGGAAVTQMTKPEGMICTFDDDYFILEPVSPEQQCTPTSVASHALYETANPVEMQEPGGTMLLDGVRYEAHTDRSVKVSGSRFQPADAYTVKLEGAALQGYRSAVIGGVTDPVILRNFDEWFENAKAGADYTMRRALGDERADLCKTTFRIYGRNGVLGDRETRKFDNDHEIGIFMVTVAPTQELANSAMATISHTILHFPVPQWHGLVSNLAFPEAPHEIELGPSYSFVLNHVVELDDPLEFYDIEFKEV</sequence>
<organism evidence="2 3">
    <name type="scientific">Crystallibacter crystallopoietes</name>
    <dbReference type="NCBI Taxonomy" id="37928"/>
    <lineage>
        <taxon>Bacteria</taxon>
        <taxon>Bacillati</taxon>
        <taxon>Actinomycetota</taxon>
        <taxon>Actinomycetes</taxon>
        <taxon>Micrococcales</taxon>
        <taxon>Micrococcaceae</taxon>
        <taxon>Crystallibacter</taxon>
    </lineage>
</organism>
<name>A0A1H1BVS5_9MICC</name>
<keyword evidence="3" id="KW-1185">Reference proteome</keyword>
<evidence type="ECO:0000313" key="3">
    <source>
        <dbReference type="Proteomes" id="UP000181917"/>
    </source>
</evidence>
<accession>A0A1H1BVS5</accession>
<evidence type="ECO:0000259" key="1">
    <source>
        <dbReference type="Pfam" id="PF07287"/>
    </source>
</evidence>
<dbReference type="Proteomes" id="UP000181917">
    <property type="component" value="Unassembled WGS sequence"/>
</dbReference>
<proteinExistence type="predicted"/>
<reference evidence="2 3" key="1">
    <citation type="submission" date="2016-10" db="EMBL/GenBank/DDBJ databases">
        <authorList>
            <person name="de Groot N.N."/>
        </authorList>
    </citation>
    <scope>NUCLEOTIDE SEQUENCE [LARGE SCALE GENOMIC DNA]</scope>
    <source>
        <strain evidence="2 3">DSM 20117</strain>
    </source>
</reference>
<dbReference type="AlphaFoldDB" id="A0A1H1BVS5"/>
<feature type="domain" description="Acyclic terpene utilisation N-terminal" evidence="1">
    <location>
        <begin position="86"/>
        <end position="403"/>
    </location>
</feature>
<gene>
    <name evidence="2" type="ORF">SAMN04489742_1597</name>
</gene>
<dbReference type="KEGG" id="acry:AC20117_09370"/>
<evidence type="ECO:0000313" key="2">
    <source>
        <dbReference type="EMBL" id="SDQ56023.1"/>
    </source>
</evidence>
<dbReference type="OrthoDB" id="3756063at2"/>
<dbReference type="RefSeq" id="WP_074699958.1">
    <property type="nucleotide sequence ID" value="NZ_CP018863.1"/>
</dbReference>